<feature type="domain" description="PiggyBac transposable element-derived protein" evidence="1">
    <location>
        <begin position="2"/>
        <end position="176"/>
    </location>
</feature>
<dbReference type="Proteomes" id="UP000663880">
    <property type="component" value="Unassembled WGS sequence"/>
</dbReference>
<name>A0A821XN65_9NEOP</name>
<comment type="caution">
    <text evidence="2">The sequence shown here is derived from an EMBL/GenBank/DDBJ whole genome shotgun (WGS) entry which is preliminary data.</text>
</comment>
<sequence length="209" mass="24500">MIDLIVIHTNAEIAIKCVKYKDVKTTQRKTDSNEVRALIGILTLIAAMKENHLPSRELFDFTFCGNRYRSTMPNERFDFLINCLRFDDKYKREQRRLTDVYAPFRDMWDLFITACQENQKPSCYLTIDEQLLGFRGRCPFRIYIPNKPNKYGVKIEMLVDNSTKYMVDAEPYLGSFTKTDGLNVLTKGKATLRITARAYPEDRNSYFLL</sequence>
<proteinExistence type="predicted"/>
<dbReference type="EMBL" id="CAJOBZ010000070">
    <property type="protein sequence ID" value="CAF4946948.1"/>
    <property type="molecule type" value="Genomic_DNA"/>
</dbReference>
<dbReference type="Pfam" id="PF13843">
    <property type="entry name" value="DDE_Tnp_1_7"/>
    <property type="match status" value="1"/>
</dbReference>
<dbReference type="OrthoDB" id="7332432at2759"/>
<dbReference type="PANTHER" id="PTHR46599">
    <property type="entry name" value="PIGGYBAC TRANSPOSABLE ELEMENT-DERIVED PROTEIN 4"/>
    <property type="match status" value="1"/>
</dbReference>
<dbReference type="InterPro" id="IPR029526">
    <property type="entry name" value="PGBD"/>
</dbReference>
<dbReference type="AlphaFoldDB" id="A0A821XN65"/>
<keyword evidence="3" id="KW-1185">Reference proteome</keyword>
<evidence type="ECO:0000313" key="3">
    <source>
        <dbReference type="Proteomes" id="UP000663880"/>
    </source>
</evidence>
<reference evidence="2" key="1">
    <citation type="submission" date="2021-02" db="EMBL/GenBank/DDBJ databases">
        <authorList>
            <person name="Steward A R."/>
        </authorList>
    </citation>
    <scope>NUCLEOTIDE SEQUENCE</scope>
</reference>
<gene>
    <name evidence="2" type="ORF">PMACD_LOCUS15269</name>
</gene>
<accession>A0A821XN65</accession>
<evidence type="ECO:0000259" key="1">
    <source>
        <dbReference type="Pfam" id="PF13843"/>
    </source>
</evidence>
<evidence type="ECO:0000313" key="2">
    <source>
        <dbReference type="EMBL" id="CAF4946948.1"/>
    </source>
</evidence>
<protein>
    <recommendedName>
        <fullName evidence="1">PiggyBac transposable element-derived protein domain-containing protein</fullName>
    </recommendedName>
</protein>
<dbReference type="PANTHER" id="PTHR46599:SF6">
    <property type="entry name" value="DUAL SPECIFICITY PHOSPHATASE 26"/>
    <property type="match status" value="1"/>
</dbReference>
<organism evidence="2 3">
    <name type="scientific">Pieris macdunnoughi</name>
    <dbReference type="NCBI Taxonomy" id="345717"/>
    <lineage>
        <taxon>Eukaryota</taxon>
        <taxon>Metazoa</taxon>
        <taxon>Ecdysozoa</taxon>
        <taxon>Arthropoda</taxon>
        <taxon>Hexapoda</taxon>
        <taxon>Insecta</taxon>
        <taxon>Pterygota</taxon>
        <taxon>Neoptera</taxon>
        <taxon>Endopterygota</taxon>
        <taxon>Lepidoptera</taxon>
        <taxon>Glossata</taxon>
        <taxon>Ditrysia</taxon>
        <taxon>Papilionoidea</taxon>
        <taxon>Pieridae</taxon>
        <taxon>Pierinae</taxon>
        <taxon>Pieris</taxon>
    </lineage>
</organism>